<feature type="transmembrane region" description="Helical" evidence="1">
    <location>
        <begin position="59"/>
        <end position="78"/>
    </location>
</feature>
<proteinExistence type="predicted"/>
<reference evidence="2" key="1">
    <citation type="submission" date="2021-05" db="EMBL/GenBank/DDBJ databases">
        <title>Whole genome sequence of Curtobacterium flaccumfaciens pv. flaccumfaciens strain CFBP 3417.</title>
        <authorList>
            <person name="Osdaghi E."/>
            <person name="Taghouti G."/>
            <person name="Portier P."/>
            <person name="Fazliarab A."/>
            <person name="Taghavi S.M."/>
            <person name="Briand M."/>
            <person name="Le-Saux M."/>
            <person name="Jacques M.-A."/>
        </authorList>
    </citation>
    <scope>NUCLEOTIDE SEQUENCE</scope>
    <source>
        <strain evidence="2">CFBP 3417</strain>
    </source>
</reference>
<keyword evidence="1" id="KW-0812">Transmembrane</keyword>
<dbReference type="RefSeq" id="WP_042540548.1">
    <property type="nucleotide sequence ID" value="NZ_JAHEWX010000003.1"/>
</dbReference>
<evidence type="ECO:0000256" key="1">
    <source>
        <dbReference type="SAM" id="Phobius"/>
    </source>
</evidence>
<dbReference type="Proteomes" id="UP000709437">
    <property type="component" value="Unassembled WGS sequence"/>
</dbReference>
<dbReference type="GeneID" id="99622096"/>
<keyword evidence="1" id="KW-0472">Membrane</keyword>
<protein>
    <submittedName>
        <fullName evidence="2">Uncharacterized protein</fullName>
    </submittedName>
</protein>
<dbReference type="EMBL" id="JAHEWX010000003">
    <property type="protein sequence ID" value="MBT1541012.1"/>
    <property type="molecule type" value="Genomic_DNA"/>
</dbReference>
<evidence type="ECO:0000313" key="2">
    <source>
        <dbReference type="EMBL" id="MBT1541012.1"/>
    </source>
</evidence>
<name>A0A9Q2ZP79_9MICO</name>
<sequence length="84" mass="8897">MPRFLATPTLVALWLGLLAVVVGVVFVLTAPSASAEWFAYAPLAHVTFVPSVRPWQLTVGPVLVLVGAVVAAFALGRLSARRRS</sequence>
<evidence type="ECO:0000313" key="3">
    <source>
        <dbReference type="Proteomes" id="UP000709437"/>
    </source>
</evidence>
<gene>
    <name evidence="2" type="ORF">KK103_04500</name>
</gene>
<accession>A0A9Q2ZP79</accession>
<organism evidence="2 3">
    <name type="scientific">Curtobacterium flaccumfaciens pv. flaccumfaciens</name>
    <dbReference type="NCBI Taxonomy" id="138532"/>
    <lineage>
        <taxon>Bacteria</taxon>
        <taxon>Bacillati</taxon>
        <taxon>Actinomycetota</taxon>
        <taxon>Actinomycetes</taxon>
        <taxon>Micrococcales</taxon>
        <taxon>Microbacteriaceae</taxon>
        <taxon>Curtobacterium</taxon>
    </lineage>
</organism>
<dbReference type="AlphaFoldDB" id="A0A9Q2ZP79"/>
<keyword evidence="1" id="KW-1133">Transmembrane helix</keyword>
<comment type="caution">
    <text evidence="2">The sequence shown here is derived from an EMBL/GenBank/DDBJ whole genome shotgun (WGS) entry which is preliminary data.</text>
</comment>